<comment type="caution">
    <text evidence="3">The sequence shown here is derived from an EMBL/GenBank/DDBJ whole genome shotgun (WGS) entry which is preliminary data.</text>
</comment>
<organism evidence="3 4">
    <name type="scientific">Glycomyces rutgersensis</name>
    <dbReference type="NCBI Taxonomy" id="58115"/>
    <lineage>
        <taxon>Bacteria</taxon>
        <taxon>Bacillati</taxon>
        <taxon>Actinomycetota</taxon>
        <taxon>Actinomycetes</taxon>
        <taxon>Glycomycetales</taxon>
        <taxon>Glycomycetaceae</taxon>
        <taxon>Glycomyces</taxon>
    </lineage>
</organism>
<protein>
    <recommendedName>
        <fullName evidence="2">DRBM domain-containing protein</fullName>
    </recommendedName>
</protein>
<dbReference type="PROSITE" id="PS50137">
    <property type="entry name" value="DS_RBD"/>
    <property type="match status" value="1"/>
</dbReference>
<gene>
    <name evidence="3" type="ORF">GCM10010403_14740</name>
</gene>
<dbReference type="PANTHER" id="PTHR23355:SF65">
    <property type="entry name" value="EXORIBONUCLEASE CYT-4, PUTATIVE (AFU_ORTHOLOGUE AFUA_7G01550)-RELATED"/>
    <property type="match status" value="1"/>
</dbReference>
<dbReference type="Gene3D" id="3.30.160.20">
    <property type="match status" value="1"/>
</dbReference>
<dbReference type="InterPro" id="IPR012340">
    <property type="entry name" value="NA-bd_OB-fold"/>
</dbReference>
<feature type="domain" description="DRBM" evidence="2">
    <location>
        <begin position="560"/>
        <end position="633"/>
    </location>
</feature>
<reference evidence="3 4" key="1">
    <citation type="journal article" date="2019" name="Int. J. Syst. Evol. Microbiol.">
        <title>The Global Catalogue of Microorganisms (GCM) 10K type strain sequencing project: providing services to taxonomists for standard genome sequencing and annotation.</title>
        <authorList>
            <consortium name="The Broad Institute Genomics Platform"/>
            <consortium name="The Broad Institute Genome Sequencing Center for Infectious Disease"/>
            <person name="Wu L."/>
            <person name="Ma J."/>
        </authorList>
    </citation>
    <scope>NUCLEOTIDE SEQUENCE [LARGE SCALE GENOMIC DNA]</scope>
    <source>
        <strain evidence="3 4">JCM 6238</strain>
    </source>
</reference>
<accession>A0ABN3FA39</accession>
<dbReference type="PANTHER" id="PTHR23355">
    <property type="entry name" value="RIBONUCLEASE"/>
    <property type="match status" value="1"/>
</dbReference>
<dbReference type="Proteomes" id="UP001501584">
    <property type="component" value="Unassembled WGS sequence"/>
</dbReference>
<evidence type="ECO:0000259" key="2">
    <source>
        <dbReference type="PROSITE" id="PS50137"/>
    </source>
</evidence>
<evidence type="ECO:0000313" key="3">
    <source>
        <dbReference type="EMBL" id="GAA2325399.1"/>
    </source>
</evidence>
<evidence type="ECO:0000313" key="4">
    <source>
        <dbReference type="Proteomes" id="UP001501584"/>
    </source>
</evidence>
<name>A0ABN3FA39_9ACTN</name>
<sequence>MVREARRHRPRRPYLTVWLRLPLRLDFEGAQLVDHNPAETGIMIDAATTVDRDDAVWIEPHGDGFDVWIHIARVADHVETGGRADTEAHSRVHTRYRPEHTRHMLPAPVVAAASLEPGRENETFAVHLRLDHTGQVLSADLGPGRLTTSWIMTHGEAATAANDPAHPLHGTLALALRFAQTMLAARRNAGALAFYDLLSGFATNEEGQLVRLDSAERNSGYIIVQEFMIAANAQIAAWAVREDLPILFRNHRLAAVAGDPAELRAELDSIAAAGDGTAFEMLRTRMRMVARAATYAPTVHGHHGLQLPAYTHATSPIRRYPDLIVQRILLAAALGRPSPYPIEELDAIAAHVNERVEEERRAKAEYFKQKAHEQTAKHAEAADFTALPYKQFARVLQFAVERGENPVGLAADTARRLDARELQLREFASVYLYGRGEFEPLRERMNRMLADEPQQAQSIVNVYLQDRLGGPVSNETNVLWTVEDAPGFEGPLFSAQVSIRYNGEQVDSPKRLQRNKKEARNQAALALVAALAGLPDPSADAAAKPRTEAAKKLLVDAGVNPAEAVQIYAARGVVKPLTWDFSVDGPSHERVFTCRAEGWMPVSGEQVAAEGKGPTKQVAKTNAALELRVQIEVALALGQTGRRADA</sequence>
<dbReference type="SUPFAM" id="SSF54768">
    <property type="entry name" value="dsRNA-binding domain-like"/>
    <property type="match status" value="1"/>
</dbReference>
<dbReference type="Pfam" id="PF00035">
    <property type="entry name" value="dsrm"/>
    <property type="match status" value="1"/>
</dbReference>
<dbReference type="SMART" id="SM00955">
    <property type="entry name" value="RNB"/>
    <property type="match status" value="1"/>
</dbReference>
<dbReference type="InterPro" id="IPR001900">
    <property type="entry name" value="RNase_II/R"/>
</dbReference>
<dbReference type="CDD" id="cd00048">
    <property type="entry name" value="DSRM_SF"/>
    <property type="match status" value="1"/>
</dbReference>
<dbReference type="Pfam" id="PF00773">
    <property type="entry name" value="RNB"/>
    <property type="match status" value="1"/>
</dbReference>
<dbReference type="SUPFAM" id="SSF50249">
    <property type="entry name" value="Nucleic acid-binding proteins"/>
    <property type="match status" value="1"/>
</dbReference>
<keyword evidence="1" id="KW-0694">RNA-binding</keyword>
<dbReference type="EMBL" id="BAAASX010000002">
    <property type="protein sequence ID" value="GAA2325399.1"/>
    <property type="molecule type" value="Genomic_DNA"/>
</dbReference>
<dbReference type="InterPro" id="IPR050180">
    <property type="entry name" value="RNR_Ribonuclease"/>
</dbReference>
<keyword evidence="4" id="KW-1185">Reference proteome</keyword>
<evidence type="ECO:0000256" key="1">
    <source>
        <dbReference type="PROSITE-ProRule" id="PRU00266"/>
    </source>
</evidence>
<proteinExistence type="predicted"/>
<dbReference type="InterPro" id="IPR014720">
    <property type="entry name" value="dsRBD_dom"/>
</dbReference>